<evidence type="ECO:0000256" key="1">
    <source>
        <dbReference type="SAM" id="Coils"/>
    </source>
</evidence>
<feature type="domain" description="FimV N-terminal" evidence="4">
    <location>
        <begin position="28"/>
        <end position="136"/>
    </location>
</feature>
<keyword evidence="6" id="KW-1185">Reference proteome</keyword>
<dbReference type="Gene3D" id="1.20.58.2200">
    <property type="match status" value="1"/>
</dbReference>
<comment type="caution">
    <text evidence="5">The sequence shown here is derived from an EMBL/GenBank/DDBJ whole genome shotgun (WGS) entry which is preliminary data.</text>
</comment>
<accession>A0ABU1RNN7</accession>
<reference evidence="5 6" key="1">
    <citation type="submission" date="2023-07" db="EMBL/GenBank/DDBJ databases">
        <title>Sorghum-associated microbial communities from plants grown in Nebraska, USA.</title>
        <authorList>
            <person name="Schachtman D."/>
        </authorList>
    </citation>
    <scope>NUCLEOTIDE SEQUENCE [LARGE SCALE GENOMIC DNA]</scope>
    <source>
        <strain evidence="5 6">BE107</strain>
    </source>
</reference>
<evidence type="ECO:0000256" key="2">
    <source>
        <dbReference type="SAM" id="MobiDB-lite"/>
    </source>
</evidence>
<proteinExistence type="predicted"/>
<dbReference type="NCBIfam" id="TIGR03505">
    <property type="entry name" value="FimV_core"/>
    <property type="match status" value="1"/>
</dbReference>
<feature type="compositionally biased region" description="Low complexity" evidence="2">
    <location>
        <begin position="184"/>
        <end position="194"/>
    </location>
</feature>
<protein>
    <submittedName>
        <fullName evidence="5">Pilus assembly protein FimV</fullName>
    </submittedName>
</protein>
<dbReference type="Pfam" id="PF25800">
    <property type="entry name" value="FimV_N"/>
    <property type="match status" value="1"/>
</dbReference>
<dbReference type="InterPro" id="IPR020012">
    <property type="entry name" value="LysM_FimV"/>
</dbReference>
<dbReference type="EMBL" id="JAVDTT010000001">
    <property type="protein sequence ID" value="MDR6840393.1"/>
    <property type="molecule type" value="Genomic_DNA"/>
</dbReference>
<dbReference type="InterPro" id="IPR038440">
    <property type="entry name" value="FimV_C_sf"/>
</dbReference>
<feature type="compositionally biased region" description="Pro residues" evidence="2">
    <location>
        <begin position="171"/>
        <end position="183"/>
    </location>
</feature>
<feature type="coiled-coil region" evidence="1">
    <location>
        <begin position="357"/>
        <end position="391"/>
    </location>
</feature>
<feature type="region of interest" description="Disordered" evidence="2">
    <location>
        <begin position="293"/>
        <end position="312"/>
    </location>
</feature>
<evidence type="ECO:0000259" key="4">
    <source>
        <dbReference type="Pfam" id="PF25800"/>
    </source>
</evidence>
<sequence>MKHGFLKLAPRLLLGIALVLLSGAAMALGLGEIRVKSQPGQPLLAEIPVISNEPGELEQLQARLASPITFERVGLARPEGLVSSLNFAVALSDEGKPVIRVTSSEPVQVAAVNFLIEVDWGQGRLVREYSALVDTPGALAAANQPIIEAPLPPPANTIVREPEPVAATEPAPVPATEPAPTPAPAAAAPAAAAPTPSPTLAGGELEVQRGQTLSQIARGFLNNGAGQGYNLDQTMLALLRANPEAFINGNINRLKQGAVLRVPQSAELAQLGEAEAAALVRDQMAEWRQARRPIPQPVETTASPLASAPPRAAPAAPRAAEARLEIAPPDASAATRAGTQSGIDAEGEGDMLANEQLTLTKEELAARESEVQELRAQVAELEGLKQQQAKLIAMKDSELAAAQQRLAQSQGDASQPLWLWAGLGLLVAGLVVAWLIGRRKKPAFVAARPGYDSAAMAAAMPAAETAPQAAAKAKDDHFAAARHEDEVPATLPEAEDAPARAPAAPVAAPQPWTTAAIKPTWHVGDGLNVAPLNAAPAGRERLELAIAYLDLGDLETARDLLNEVAAGGDAAARKEATQLLREIG</sequence>
<organism evidence="5 6">
    <name type="scientific">Pseudoxanthomonas sacheonensis</name>
    <dbReference type="NCBI Taxonomy" id="443615"/>
    <lineage>
        <taxon>Bacteria</taxon>
        <taxon>Pseudomonadati</taxon>
        <taxon>Pseudomonadota</taxon>
        <taxon>Gammaproteobacteria</taxon>
        <taxon>Lysobacterales</taxon>
        <taxon>Lysobacteraceae</taxon>
        <taxon>Pseudoxanthomonas</taxon>
    </lineage>
</organism>
<evidence type="ECO:0000313" key="5">
    <source>
        <dbReference type="EMBL" id="MDR6840393.1"/>
    </source>
</evidence>
<name>A0ABU1RNN7_9GAMM</name>
<keyword evidence="1" id="KW-0175">Coiled coil</keyword>
<gene>
    <name evidence="5" type="ORF">J2W94_000657</name>
</gene>
<keyword evidence="3" id="KW-0472">Membrane</keyword>
<dbReference type="Proteomes" id="UP001254759">
    <property type="component" value="Unassembled WGS sequence"/>
</dbReference>
<dbReference type="InterPro" id="IPR057840">
    <property type="entry name" value="FimV_N"/>
</dbReference>
<evidence type="ECO:0000256" key="3">
    <source>
        <dbReference type="SAM" id="Phobius"/>
    </source>
</evidence>
<keyword evidence="3" id="KW-0812">Transmembrane</keyword>
<feature type="region of interest" description="Disordered" evidence="2">
    <location>
        <begin position="164"/>
        <end position="202"/>
    </location>
</feature>
<feature type="transmembrane region" description="Helical" evidence="3">
    <location>
        <begin position="417"/>
        <end position="436"/>
    </location>
</feature>
<dbReference type="InterPro" id="IPR020011">
    <property type="entry name" value="FimV_C"/>
</dbReference>
<keyword evidence="3" id="KW-1133">Transmembrane helix</keyword>
<evidence type="ECO:0000313" key="6">
    <source>
        <dbReference type="Proteomes" id="UP001254759"/>
    </source>
</evidence>
<feature type="compositionally biased region" description="Low complexity" evidence="2">
    <location>
        <begin position="302"/>
        <end position="312"/>
    </location>
</feature>
<dbReference type="NCBIfam" id="TIGR03504">
    <property type="entry name" value="FimV_Cterm"/>
    <property type="match status" value="1"/>
</dbReference>